<evidence type="ECO:0000256" key="1">
    <source>
        <dbReference type="SAM" id="Phobius"/>
    </source>
</evidence>
<sequence length="99" mass="11125">MDITSTRKKARQIESQLLSKLAVFGQRKFADFLNLDESQISRMKVAKGKEKHSFFGLMSLALAILEWGVNDDEMAELAKRLAGYLTKEKAGQWGSTFPA</sequence>
<gene>
    <name evidence="2" type="ORF">BBRV_LOCUS76110</name>
</gene>
<feature type="transmembrane region" description="Helical" evidence="1">
    <location>
        <begin position="52"/>
        <end position="69"/>
    </location>
</feature>
<dbReference type="AlphaFoldDB" id="A0A6V7KGV4"/>
<dbReference type="GO" id="GO:0006357">
    <property type="term" value="P:regulation of transcription by RNA polymerase II"/>
    <property type="evidence" value="ECO:0007669"/>
    <property type="project" value="UniProtKB-ARBA"/>
</dbReference>
<keyword evidence="1" id="KW-0472">Membrane</keyword>
<organism evidence="2">
    <name type="scientific">Bracon brevicornis</name>
    <dbReference type="NCBI Taxonomy" id="1563983"/>
    <lineage>
        <taxon>Eukaryota</taxon>
        <taxon>Metazoa</taxon>
        <taxon>Ecdysozoa</taxon>
        <taxon>Arthropoda</taxon>
        <taxon>Hexapoda</taxon>
        <taxon>Insecta</taxon>
        <taxon>Pterygota</taxon>
        <taxon>Neoptera</taxon>
        <taxon>Endopterygota</taxon>
        <taxon>Hymenoptera</taxon>
        <taxon>Apocrita</taxon>
        <taxon>Ichneumonoidea</taxon>
        <taxon>Braconidae</taxon>
        <taxon>Braconinae</taxon>
        <taxon>Bracon</taxon>
    </lineage>
</organism>
<dbReference type="InterPro" id="IPR010982">
    <property type="entry name" value="Lambda_DNA-bd_dom_sf"/>
</dbReference>
<keyword evidence="1" id="KW-1133">Transmembrane helix</keyword>
<proteinExistence type="predicted"/>
<dbReference type="GO" id="GO:0003677">
    <property type="term" value="F:DNA binding"/>
    <property type="evidence" value="ECO:0007669"/>
    <property type="project" value="InterPro"/>
</dbReference>
<name>A0A6V7KGV4_9HYME</name>
<dbReference type="EMBL" id="CADCXW020000077">
    <property type="protein sequence ID" value="CAD1561996.1"/>
    <property type="molecule type" value="Genomic_DNA"/>
</dbReference>
<accession>A0A6V7KGV4</accession>
<keyword evidence="1" id="KW-0812">Transmembrane</keyword>
<reference evidence="2" key="1">
    <citation type="submission" date="2020-07" db="EMBL/GenBank/DDBJ databases">
        <authorList>
            <person name="Ferguson B K."/>
        </authorList>
    </citation>
    <scope>NUCLEOTIDE SEQUENCE</scope>
    <source>
        <strain evidence="2">L06</strain>
    </source>
</reference>
<dbReference type="InterPro" id="IPR007933">
    <property type="entry name" value="Transcrpt_activ_CII"/>
</dbReference>
<dbReference type="Pfam" id="PF05269">
    <property type="entry name" value="Phage_CII"/>
    <property type="match status" value="1"/>
</dbReference>
<evidence type="ECO:0000313" key="2">
    <source>
        <dbReference type="EMBL" id="CAD1561996.1"/>
    </source>
</evidence>
<dbReference type="Gene3D" id="1.10.260.40">
    <property type="entry name" value="lambda repressor-like DNA-binding domains"/>
    <property type="match status" value="1"/>
</dbReference>
<protein>
    <submittedName>
        <fullName evidence="2">Uncharacterized protein</fullName>
    </submittedName>
</protein>
<dbReference type="SUPFAM" id="SSF47413">
    <property type="entry name" value="lambda repressor-like DNA-binding domains"/>
    <property type="match status" value="1"/>
</dbReference>